<reference evidence="2" key="1">
    <citation type="journal article" date="2010" name="Stand. Genomic Sci.">
        <title>Complete genome sequence of Sulfurimonas autotrophica type strain (OK10).</title>
        <authorList>
            <person name="Sikorski J."/>
            <person name="Munk C."/>
            <person name="Lapidus A."/>
            <person name="Djao O."/>
            <person name="Lucas S."/>
            <person name="Glavina Del Rio T."/>
            <person name="Nolan M."/>
            <person name="Tice H."/>
            <person name="Han C."/>
            <person name="Cheng J."/>
            <person name="Tapia R."/>
            <person name="Goodwin L."/>
            <person name="Pitluck S."/>
            <person name="Liolios K."/>
            <person name="Ivanova N."/>
            <person name="Mavromatis K."/>
            <person name="Mikhailova N."/>
            <person name="Pati A."/>
            <person name="Sims D."/>
            <person name="Meincke L."/>
            <person name="Brettin T."/>
            <person name="Detter J."/>
            <person name="Chen A."/>
            <person name="Palaniappan K."/>
            <person name="Land M."/>
            <person name="Hauser L."/>
            <person name="Chang Y."/>
            <person name="Jeffries C."/>
            <person name="Rohde M."/>
            <person name="Lang E."/>
            <person name="Spring S."/>
            <person name="Goker M."/>
            <person name="Woyke T."/>
            <person name="Bristow J."/>
            <person name="Eisen J."/>
            <person name="Markowitz V."/>
            <person name="Hugenholtz P."/>
            <person name="Kyrpides N."/>
            <person name="Klenk H."/>
        </authorList>
    </citation>
    <scope>NUCLEOTIDE SEQUENCE [LARGE SCALE GENOMIC DNA]</scope>
    <source>
        <strain evidence="2">ATCC BAA-671 / DSM 16294 / JCM 11897 / OK10</strain>
    </source>
</reference>
<organism evidence="1 2">
    <name type="scientific">Sulfurimonas autotrophica (strain ATCC BAA-671 / DSM 16294 / JCM 11897 / OK10)</name>
    <dbReference type="NCBI Taxonomy" id="563040"/>
    <lineage>
        <taxon>Bacteria</taxon>
        <taxon>Pseudomonadati</taxon>
        <taxon>Campylobacterota</taxon>
        <taxon>Epsilonproteobacteria</taxon>
        <taxon>Campylobacterales</taxon>
        <taxon>Sulfurimonadaceae</taxon>
        <taxon>Sulfurimonas</taxon>
    </lineage>
</organism>
<dbReference type="Proteomes" id="UP000007803">
    <property type="component" value="Chromosome"/>
</dbReference>
<keyword evidence="2" id="KW-1185">Reference proteome</keyword>
<sequence>MSNYLTEKSLGKYLKQIFPKHEFIRDRVVPNSDIQKRPDYRNDDLMLIIEFDGYGHYSNPDNILTDGFKDDIYKDMGYDIVRIPYFIQMSKDIVELLFDRDVDIEQVYPHGFIDIKAMLPAYFCELGIIRFKKDLDKFKIVKDEIILSLGQKYDEYGNINYVLPPSLYNLLIEGIG</sequence>
<accession>E0UTC4</accession>
<dbReference type="KEGG" id="sua:Saut_0178"/>
<evidence type="ECO:0000313" key="2">
    <source>
        <dbReference type="Proteomes" id="UP000007803"/>
    </source>
</evidence>
<dbReference type="EMBL" id="CP002205">
    <property type="protein sequence ID" value="ADN08227.1"/>
    <property type="molecule type" value="Genomic_DNA"/>
</dbReference>
<dbReference type="STRING" id="563040.Saut_0178"/>
<dbReference type="AlphaFoldDB" id="E0UTC4"/>
<dbReference type="HOGENOM" id="CLU_1554234_0_0_7"/>
<dbReference type="RefSeq" id="WP_013325983.1">
    <property type="nucleotide sequence ID" value="NC_014506.1"/>
</dbReference>
<name>E0UTC4_SULAO</name>
<proteinExistence type="predicted"/>
<gene>
    <name evidence="1" type="ordered locus">Saut_0178</name>
</gene>
<protein>
    <recommendedName>
        <fullName evidence="3">DUF559 domain-containing protein</fullName>
    </recommendedName>
</protein>
<evidence type="ECO:0008006" key="3">
    <source>
        <dbReference type="Google" id="ProtNLM"/>
    </source>
</evidence>
<evidence type="ECO:0000313" key="1">
    <source>
        <dbReference type="EMBL" id="ADN08227.1"/>
    </source>
</evidence>
<dbReference type="Gene3D" id="3.40.960.10">
    <property type="entry name" value="VSR Endonuclease"/>
    <property type="match status" value="1"/>
</dbReference>
<dbReference type="OrthoDB" id="9798754at2"/>